<reference evidence="5 6" key="1">
    <citation type="submission" date="2016-04" db="EMBL/GenBank/DDBJ databases">
        <title>Genome sequence of Clostridium magnum DSM 2767.</title>
        <authorList>
            <person name="Poehlein A."/>
            <person name="Uhlig R."/>
            <person name="Fischer R."/>
            <person name="Bahl H."/>
            <person name="Daniel R."/>
        </authorList>
    </citation>
    <scope>NUCLEOTIDE SEQUENCE [LARGE SCALE GENOMIC DNA]</scope>
    <source>
        <strain evidence="5 6">DSM 2767</strain>
    </source>
</reference>
<dbReference type="Gene3D" id="3.40.50.2300">
    <property type="match status" value="1"/>
</dbReference>
<dbReference type="RefSeq" id="WP_066623583.1">
    <property type="nucleotide sequence ID" value="NZ_FQXL01000027.1"/>
</dbReference>
<dbReference type="PANTHER" id="PTHR43228:SF1">
    <property type="entry name" value="TWO-COMPONENT RESPONSE REGULATOR ARR22"/>
    <property type="match status" value="1"/>
</dbReference>
<evidence type="ECO:0000259" key="4">
    <source>
        <dbReference type="PROSITE" id="PS50110"/>
    </source>
</evidence>
<evidence type="ECO:0000313" key="6">
    <source>
        <dbReference type="Proteomes" id="UP000076603"/>
    </source>
</evidence>
<dbReference type="PANTHER" id="PTHR43228">
    <property type="entry name" value="TWO-COMPONENT RESPONSE REGULATOR"/>
    <property type="match status" value="1"/>
</dbReference>
<dbReference type="InterPro" id="IPR001789">
    <property type="entry name" value="Sig_transdc_resp-reg_receiver"/>
</dbReference>
<dbReference type="InterPro" id="IPR011006">
    <property type="entry name" value="CheY-like_superfamily"/>
</dbReference>
<keyword evidence="6" id="KW-1185">Reference proteome</keyword>
<name>A0A162SGA9_9CLOT</name>
<dbReference type="SMART" id="SM00448">
    <property type="entry name" value="REC"/>
    <property type="match status" value="1"/>
</dbReference>
<dbReference type="STRING" id="1121326.CLMAG_29710"/>
<feature type="domain" description="Response regulatory" evidence="4">
    <location>
        <begin position="2"/>
        <end position="117"/>
    </location>
</feature>
<dbReference type="InterPro" id="IPR052048">
    <property type="entry name" value="ST_Response_Regulator"/>
</dbReference>
<sequence length="121" mass="13476">MGVLVVDDSKFMRNIIIEILKRNNIEIAGEASNGKEGILRYKELKPDVVTMDLTMRELGGLEAVKEIIEIDPKAQIIVCSAMGQQEIIKEAVKAGAKGFIIKPFDEEDLVKEINKALKHRA</sequence>
<comment type="function">
    <text evidence="2">May play the central regulatory role in sporulation. It may be an element of the effector pathway responsible for the activation of sporulation genes in response to nutritional stress. Spo0A may act in concert with spo0H (a sigma factor) to control the expression of some genes that are critical to the sporulation process.</text>
</comment>
<feature type="modified residue" description="4-aspartylphosphate" evidence="3">
    <location>
        <position position="52"/>
    </location>
</feature>
<proteinExistence type="predicted"/>
<evidence type="ECO:0000256" key="1">
    <source>
        <dbReference type="ARBA" id="ARBA00018672"/>
    </source>
</evidence>
<comment type="caution">
    <text evidence="5">The sequence shown here is derived from an EMBL/GenBank/DDBJ whole genome shotgun (WGS) entry which is preliminary data.</text>
</comment>
<dbReference type="SUPFAM" id="SSF52172">
    <property type="entry name" value="CheY-like"/>
    <property type="match status" value="1"/>
</dbReference>
<dbReference type="GO" id="GO:0000160">
    <property type="term" value="P:phosphorelay signal transduction system"/>
    <property type="evidence" value="ECO:0007669"/>
    <property type="project" value="InterPro"/>
</dbReference>
<accession>A0A162SGA9</accession>
<evidence type="ECO:0000256" key="2">
    <source>
        <dbReference type="ARBA" id="ARBA00024867"/>
    </source>
</evidence>
<keyword evidence="3" id="KW-0597">Phosphoprotein</keyword>
<protein>
    <recommendedName>
        <fullName evidence="1">Stage 0 sporulation protein A homolog</fullName>
    </recommendedName>
</protein>
<gene>
    <name evidence="5" type="primary">cheY_7</name>
    <name evidence="5" type="ORF">CLMAG_29710</name>
</gene>
<evidence type="ECO:0000313" key="5">
    <source>
        <dbReference type="EMBL" id="KZL91213.1"/>
    </source>
</evidence>
<dbReference type="Pfam" id="PF00072">
    <property type="entry name" value="Response_reg"/>
    <property type="match status" value="1"/>
</dbReference>
<dbReference type="Proteomes" id="UP000076603">
    <property type="component" value="Unassembled WGS sequence"/>
</dbReference>
<dbReference type="AlphaFoldDB" id="A0A162SGA9"/>
<dbReference type="PATRIC" id="fig|1121326.3.peg.2995"/>
<dbReference type="PROSITE" id="PS50110">
    <property type="entry name" value="RESPONSE_REGULATORY"/>
    <property type="match status" value="1"/>
</dbReference>
<organism evidence="5 6">
    <name type="scientific">Clostridium magnum DSM 2767</name>
    <dbReference type="NCBI Taxonomy" id="1121326"/>
    <lineage>
        <taxon>Bacteria</taxon>
        <taxon>Bacillati</taxon>
        <taxon>Bacillota</taxon>
        <taxon>Clostridia</taxon>
        <taxon>Eubacteriales</taxon>
        <taxon>Clostridiaceae</taxon>
        <taxon>Clostridium</taxon>
    </lineage>
</organism>
<dbReference type="EMBL" id="LWAE01000003">
    <property type="protein sequence ID" value="KZL91213.1"/>
    <property type="molecule type" value="Genomic_DNA"/>
</dbReference>
<evidence type="ECO:0000256" key="3">
    <source>
        <dbReference type="PROSITE-ProRule" id="PRU00169"/>
    </source>
</evidence>